<organism evidence="4 5">
    <name type="scientific">Phytophthora kernoviae</name>
    <dbReference type="NCBI Taxonomy" id="325452"/>
    <lineage>
        <taxon>Eukaryota</taxon>
        <taxon>Sar</taxon>
        <taxon>Stramenopiles</taxon>
        <taxon>Oomycota</taxon>
        <taxon>Peronosporomycetes</taxon>
        <taxon>Peronosporales</taxon>
        <taxon>Peronosporaceae</taxon>
        <taxon>Phytophthora</taxon>
    </lineage>
</organism>
<sequence length="69" mass="7942">MYQISTHRAVQRHSESHIARSALVHLTEEAALRDVVTQIDASYKILKKMIVYADNANFICRYPVIVDKI</sequence>
<name>A0A3R7HRS4_9STRA</name>
<evidence type="ECO:0000313" key="3">
    <source>
        <dbReference type="EMBL" id="RLN02913.1"/>
    </source>
</evidence>
<dbReference type="EMBL" id="MAYM02002126">
    <property type="protein sequence ID" value="RLN02913.1"/>
    <property type="molecule type" value="Genomic_DNA"/>
</dbReference>
<gene>
    <name evidence="3" type="ORF">BBI17_009024</name>
    <name evidence="4" type="ORF">BBO99_00008936</name>
    <name evidence="2" type="ORF">JM16_008748</name>
    <name evidence="1" type="ORF">JM18_009836</name>
</gene>
<protein>
    <submittedName>
        <fullName evidence="4">Uncharacterized protein</fullName>
    </submittedName>
</protein>
<dbReference type="Proteomes" id="UP000785171">
    <property type="component" value="Unassembled WGS sequence"/>
</dbReference>
<dbReference type="EMBL" id="MBDN02000558">
    <property type="protein sequence ID" value="RLN74433.1"/>
    <property type="molecule type" value="Genomic_DNA"/>
</dbReference>
<dbReference type="Proteomes" id="UP000792063">
    <property type="component" value="Unassembled WGS sequence"/>
</dbReference>
<comment type="caution">
    <text evidence="4">The sequence shown here is derived from an EMBL/GenBank/DDBJ whole genome shotgun (WGS) entry which is preliminary data.</text>
</comment>
<dbReference type="Proteomes" id="UP000285883">
    <property type="component" value="Unassembled WGS sequence"/>
</dbReference>
<dbReference type="EMBL" id="JPWV03000630">
    <property type="protein sequence ID" value="KAG2507306.1"/>
    <property type="molecule type" value="Genomic_DNA"/>
</dbReference>
<dbReference type="Proteomes" id="UP000285624">
    <property type="component" value="Unassembled WGS sequence"/>
</dbReference>
<evidence type="ECO:0000313" key="6">
    <source>
        <dbReference type="Proteomes" id="UP000285883"/>
    </source>
</evidence>
<dbReference type="EMBL" id="JPWU03001616">
    <property type="protein sequence ID" value="KAG2502338.1"/>
    <property type="molecule type" value="Genomic_DNA"/>
</dbReference>
<reference evidence="1" key="3">
    <citation type="submission" date="2020-06" db="EMBL/GenBank/DDBJ databases">
        <authorList>
            <person name="Studholme D.J."/>
        </authorList>
    </citation>
    <scope>NUCLEOTIDE SEQUENCE</scope>
    <source>
        <strain evidence="2">NZFS 2646</strain>
        <strain evidence="1">NZFS 3630</strain>
    </source>
</reference>
<accession>A0A3R7HRS4</accession>
<proteinExistence type="predicted"/>
<reference evidence="5 6" key="2">
    <citation type="submission" date="2018-07" db="EMBL/GenBank/DDBJ databases">
        <title>Genome sequencing of oomycete isolates from Chile give support for New Zealand origin for Phytophthora kernoviae and make available the first Nothophytophthora sp. genome.</title>
        <authorList>
            <person name="Studholme D.J."/>
            <person name="Sanfuentes E."/>
            <person name="Panda P."/>
            <person name="Hill R."/>
            <person name="Sambles C."/>
            <person name="Grant M."/>
            <person name="Williams N.M."/>
            <person name="Mcdougal R.L."/>
        </authorList>
    </citation>
    <scope>NUCLEOTIDE SEQUENCE [LARGE SCALE GENOMIC DNA]</scope>
    <source>
        <strain evidence="3">Chile2</strain>
        <strain evidence="4">Chile4</strain>
    </source>
</reference>
<keyword evidence="5" id="KW-1185">Reference proteome</keyword>
<reference evidence="1" key="1">
    <citation type="journal article" date="2015" name="Genom Data">
        <title>Genome sequences of six Phytophthora species associated with forests in New Zealand.</title>
        <authorList>
            <person name="Studholme D.J."/>
            <person name="McDougal R.L."/>
            <person name="Sambles C."/>
            <person name="Hansen E."/>
            <person name="Hardy G."/>
            <person name="Grant M."/>
            <person name="Ganley R.J."/>
            <person name="Williams N.M."/>
        </authorList>
    </citation>
    <scope>NUCLEOTIDE SEQUENCE</scope>
    <source>
        <strain evidence="2">NZFS 2646</strain>
        <strain evidence="1">NZFS 3630</strain>
    </source>
</reference>
<evidence type="ECO:0000313" key="4">
    <source>
        <dbReference type="EMBL" id="RLN74433.1"/>
    </source>
</evidence>
<evidence type="ECO:0000313" key="5">
    <source>
        <dbReference type="Proteomes" id="UP000285624"/>
    </source>
</evidence>
<dbReference type="AlphaFoldDB" id="A0A3R7HRS4"/>
<evidence type="ECO:0000313" key="1">
    <source>
        <dbReference type="EMBL" id="KAG2502338.1"/>
    </source>
</evidence>
<evidence type="ECO:0000313" key="2">
    <source>
        <dbReference type="EMBL" id="KAG2507306.1"/>
    </source>
</evidence>